<reference evidence="9" key="1">
    <citation type="submission" date="2020-04" db="EMBL/GenBank/DDBJ databases">
        <title>Genome Assembly and Annotation of Botryosphaeria dothidea sdau 11-99, a Latent Pathogen of Apple Fruit Ring Rot in China.</title>
        <authorList>
            <person name="Yu C."/>
            <person name="Diao Y."/>
            <person name="Lu Q."/>
            <person name="Zhao J."/>
            <person name="Cui S."/>
            <person name="Peng C."/>
            <person name="He B."/>
            <person name="Liu H."/>
        </authorList>
    </citation>
    <scope>NUCLEOTIDE SEQUENCE [LARGE SCALE GENOMIC DNA]</scope>
    <source>
        <strain evidence="9">Sdau11-99</strain>
    </source>
</reference>
<keyword evidence="3" id="KW-0813">Transport</keyword>
<dbReference type="OrthoDB" id="6612291at2759"/>
<comment type="similarity">
    <text evidence="2">Belongs to the major facilitator superfamily. Sugar transporter (TC 2.A.1.1) family.</text>
</comment>
<dbReference type="PROSITE" id="PS00216">
    <property type="entry name" value="SUGAR_TRANSPORT_1"/>
    <property type="match status" value="1"/>
</dbReference>
<sequence length="510" mass="55826">MGKLIPNQFNLLVVIAAALGSTCCSYGMSVISSTIGQPSFFVNMGLAAPGEPGYDHTAELIGAFNGFNSAGSLLAALFTAWTCDKYGRLRSMQLGCITSILGAALCGGSVDVAMFLVARFISGWGVGMLITCVPMYQAEVSTPESRGFMVSMHGVMFALGYSLSAWIGFGCYFMSAAGNPSSFAWRFPLSFQAAPAIMLLAMSPWLPFSPRWLLAVGRPDEALIASREFYQMRKQLELDHQIRAVTDAGPFAIFKTKPNRRRAYVGFSLLFMNQFTGVLFLILCNIIANYGVLLYASLGMADFMPLLLSALWVTLSFSGNIFTAFFIDRIGRRLFLLVGLGGLTMTLILECITQALYLDTGNKPGLSAAVFLIFLFIFFWSTFIDASQYLYVAEIFPTHIRGQGVAISMVGLYLGAIVLLCAGPIALDEITWRFFLVLIVPTALHWLNVFFLFPETKQRSLEDINAAFGERVAVHYYGATAEEEMQYATAIEGEGSGREDKGDVVRVEKV</sequence>
<feature type="transmembrane region" description="Helical" evidence="7">
    <location>
        <begin position="432"/>
        <end position="453"/>
    </location>
</feature>
<keyword evidence="5 7" id="KW-1133">Transmembrane helix</keyword>
<evidence type="ECO:0000256" key="3">
    <source>
        <dbReference type="ARBA" id="ARBA00022448"/>
    </source>
</evidence>
<organism evidence="9 10">
    <name type="scientific">Botryosphaeria dothidea</name>
    <dbReference type="NCBI Taxonomy" id="55169"/>
    <lineage>
        <taxon>Eukaryota</taxon>
        <taxon>Fungi</taxon>
        <taxon>Dikarya</taxon>
        <taxon>Ascomycota</taxon>
        <taxon>Pezizomycotina</taxon>
        <taxon>Dothideomycetes</taxon>
        <taxon>Dothideomycetes incertae sedis</taxon>
        <taxon>Botryosphaeriales</taxon>
        <taxon>Botryosphaeriaceae</taxon>
        <taxon>Botryosphaeria</taxon>
    </lineage>
</organism>
<dbReference type="PRINTS" id="PR00171">
    <property type="entry name" value="SUGRTRNSPORT"/>
</dbReference>
<evidence type="ECO:0000313" key="9">
    <source>
        <dbReference type="EMBL" id="KAF4308695.1"/>
    </source>
</evidence>
<gene>
    <name evidence="9" type="ORF">GTA08_BOTSDO03736</name>
</gene>
<keyword evidence="10" id="KW-1185">Reference proteome</keyword>
<evidence type="ECO:0000256" key="6">
    <source>
        <dbReference type="ARBA" id="ARBA00023136"/>
    </source>
</evidence>
<feature type="transmembrane region" description="Helical" evidence="7">
    <location>
        <begin position="264"/>
        <end position="291"/>
    </location>
</feature>
<dbReference type="Pfam" id="PF00083">
    <property type="entry name" value="Sugar_tr"/>
    <property type="match status" value="1"/>
</dbReference>
<dbReference type="PANTHER" id="PTHR48022:SF38">
    <property type="entry name" value="MAJOR FACILITATOR SUPERFAMILY (MFS) PROFILE DOMAIN-CONTAINING PROTEIN-RELATED"/>
    <property type="match status" value="1"/>
</dbReference>
<accession>A0A8H4N4G6</accession>
<evidence type="ECO:0000256" key="5">
    <source>
        <dbReference type="ARBA" id="ARBA00022989"/>
    </source>
</evidence>
<comment type="subcellular location">
    <subcellularLocation>
        <location evidence="1">Membrane</location>
        <topology evidence="1">Multi-pass membrane protein</topology>
    </subcellularLocation>
</comment>
<feature type="transmembrane region" description="Helical" evidence="7">
    <location>
        <begin position="116"/>
        <end position="136"/>
    </location>
</feature>
<dbReference type="InterPro" id="IPR005829">
    <property type="entry name" value="Sugar_transporter_CS"/>
</dbReference>
<dbReference type="InterPro" id="IPR020846">
    <property type="entry name" value="MFS_dom"/>
</dbReference>
<evidence type="ECO:0000256" key="2">
    <source>
        <dbReference type="ARBA" id="ARBA00010992"/>
    </source>
</evidence>
<dbReference type="InterPro" id="IPR036259">
    <property type="entry name" value="MFS_trans_sf"/>
</dbReference>
<dbReference type="InterPro" id="IPR003663">
    <property type="entry name" value="Sugar/inositol_transpt"/>
</dbReference>
<dbReference type="SUPFAM" id="SSF103473">
    <property type="entry name" value="MFS general substrate transporter"/>
    <property type="match status" value="1"/>
</dbReference>
<feature type="transmembrane region" description="Helical" evidence="7">
    <location>
        <begin position="189"/>
        <end position="208"/>
    </location>
</feature>
<dbReference type="Proteomes" id="UP000572817">
    <property type="component" value="Unassembled WGS sequence"/>
</dbReference>
<feature type="transmembrane region" description="Helical" evidence="7">
    <location>
        <begin position="404"/>
        <end position="426"/>
    </location>
</feature>
<evidence type="ECO:0000256" key="7">
    <source>
        <dbReference type="SAM" id="Phobius"/>
    </source>
</evidence>
<dbReference type="GO" id="GO:0005351">
    <property type="term" value="F:carbohydrate:proton symporter activity"/>
    <property type="evidence" value="ECO:0007669"/>
    <property type="project" value="TreeGrafter"/>
</dbReference>
<feature type="transmembrane region" description="Helical" evidence="7">
    <location>
        <begin position="148"/>
        <end position="169"/>
    </location>
</feature>
<dbReference type="PROSITE" id="PS50850">
    <property type="entry name" value="MFS"/>
    <property type="match status" value="1"/>
</dbReference>
<feature type="transmembrane region" description="Helical" evidence="7">
    <location>
        <begin position="369"/>
        <end position="392"/>
    </location>
</feature>
<dbReference type="PANTHER" id="PTHR48022">
    <property type="entry name" value="PLASTIDIC GLUCOSE TRANSPORTER 4"/>
    <property type="match status" value="1"/>
</dbReference>
<keyword evidence="4 7" id="KW-0812">Transmembrane</keyword>
<feature type="transmembrane region" description="Helical" evidence="7">
    <location>
        <begin position="92"/>
        <end position="110"/>
    </location>
</feature>
<proteinExistence type="inferred from homology"/>
<dbReference type="GO" id="GO:0016020">
    <property type="term" value="C:membrane"/>
    <property type="evidence" value="ECO:0007669"/>
    <property type="project" value="UniProtKB-SubCell"/>
</dbReference>
<feature type="transmembrane region" description="Helical" evidence="7">
    <location>
        <begin position="303"/>
        <end position="327"/>
    </location>
</feature>
<feature type="domain" description="Major facilitator superfamily (MFS) profile" evidence="8">
    <location>
        <begin position="13"/>
        <end position="457"/>
    </location>
</feature>
<evidence type="ECO:0000313" key="10">
    <source>
        <dbReference type="Proteomes" id="UP000572817"/>
    </source>
</evidence>
<dbReference type="EMBL" id="WWBZ02000022">
    <property type="protein sequence ID" value="KAF4308695.1"/>
    <property type="molecule type" value="Genomic_DNA"/>
</dbReference>
<dbReference type="Gene3D" id="1.20.1250.20">
    <property type="entry name" value="MFS general substrate transporter like domains"/>
    <property type="match status" value="1"/>
</dbReference>
<dbReference type="InterPro" id="IPR050360">
    <property type="entry name" value="MFS_Sugar_Transporters"/>
</dbReference>
<evidence type="ECO:0000256" key="1">
    <source>
        <dbReference type="ARBA" id="ARBA00004141"/>
    </source>
</evidence>
<keyword evidence="6 7" id="KW-0472">Membrane</keyword>
<evidence type="ECO:0000259" key="8">
    <source>
        <dbReference type="PROSITE" id="PS50850"/>
    </source>
</evidence>
<evidence type="ECO:0000256" key="4">
    <source>
        <dbReference type="ARBA" id="ARBA00022692"/>
    </source>
</evidence>
<feature type="transmembrane region" description="Helical" evidence="7">
    <location>
        <begin position="60"/>
        <end position="80"/>
    </location>
</feature>
<feature type="transmembrane region" description="Helical" evidence="7">
    <location>
        <begin position="334"/>
        <end position="357"/>
    </location>
</feature>
<dbReference type="AlphaFoldDB" id="A0A8H4N4G6"/>
<protein>
    <recommendedName>
        <fullName evidence="8">Major facilitator superfamily (MFS) profile domain-containing protein</fullName>
    </recommendedName>
</protein>
<dbReference type="InterPro" id="IPR005828">
    <property type="entry name" value="MFS_sugar_transport-like"/>
</dbReference>
<name>A0A8H4N4G6_9PEZI</name>
<comment type="caution">
    <text evidence="9">The sequence shown here is derived from an EMBL/GenBank/DDBJ whole genome shotgun (WGS) entry which is preliminary data.</text>
</comment>